<organism evidence="2 3">
    <name type="scientific">Hypothenemus hampei</name>
    <name type="common">Coffee berry borer</name>
    <dbReference type="NCBI Taxonomy" id="57062"/>
    <lineage>
        <taxon>Eukaryota</taxon>
        <taxon>Metazoa</taxon>
        <taxon>Ecdysozoa</taxon>
        <taxon>Arthropoda</taxon>
        <taxon>Hexapoda</taxon>
        <taxon>Insecta</taxon>
        <taxon>Pterygota</taxon>
        <taxon>Neoptera</taxon>
        <taxon>Endopterygota</taxon>
        <taxon>Coleoptera</taxon>
        <taxon>Polyphaga</taxon>
        <taxon>Cucujiformia</taxon>
        <taxon>Curculionidae</taxon>
        <taxon>Scolytinae</taxon>
        <taxon>Hypothenemus</taxon>
    </lineage>
</organism>
<evidence type="ECO:0000313" key="3">
    <source>
        <dbReference type="Proteomes" id="UP001566132"/>
    </source>
</evidence>
<name>A0ABD1EGS9_HYPHA</name>
<proteinExistence type="predicted"/>
<keyword evidence="3" id="KW-1185">Reference proteome</keyword>
<reference evidence="2 3" key="1">
    <citation type="submission" date="2024-05" db="EMBL/GenBank/DDBJ databases">
        <title>Genetic variation in Jamaican populations of the coffee berry borer (Hypothenemus hampei).</title>
        <authorList>
            <person name="Errbii M."/>
            <person name="Myrie A."/>
        </authorList>
    </citation>
    <scope>NUCLEOTIDE SEQUENCE [LARGE SCALE GENOMIC DNA]</scope>
    <source>
        <strain evidence="2">JA-Hopewell-2020-01-JO</strain>
        <tissue evidence="2">Whole body</tissue>
    </source>
</reference>
<protein>
    <submittedName>
        <fullName evidence="2">Uncharacterized protein</fullName>
    </submittedName>
</protein>
<dbReference type="EMBL" id="JBDJPC010000007">
    <property type="protein sequence ID" value="KAL1493726.1"/>
    <property type="molecule type" value="Genomic_DNA"/>
</dbReference>
<evidence type="ECO:0000256" key="1">
    <source>
        <dbReference type="SAM" id="MobiDB-lite"/>
    </source>
</evidence>
<dbReference type="Proteomes" id="UP001566132">
    <property type="component" value="Unassembled WGS sequence"/>
</dbReference>
<accession>A0ABD1EGS9</accession>
<gene>
    <name evidence="2" type="ORF">ABEB36_009420</name>
</gene>
<feature type="region of interest" description="Disordered" evidence="1">
    <location>
        <begin position="159"/>
        <end position="219"/>
    </location>
</feature>
<comment type="caution">
    <text evidence="2">The sequence shown here is derived from an EMBL/GenBank/DDBJ whole genome shotgun (WGS) entry which is preliminary data.</text>
</comment>
<dbReference type="AlphaFoldDB" id="A0ABD1EGS9"/>
<sequence>MIKTLQLFKFQLTLPSTCSNLIVDFKGYNVKNLQENVWLIISVDKIPFTVKCKDNVISNVTGTNNYILTLRDDCIAYIGDVYIKSQNRNYSRVSYNFHPIELPYKCCKDIPNKIDRVKLKPLKINDINYDDLNIEKHKLDEYSSQLDNLINEPNVQKYQSWKPSTEGSNEDGGNLPTPNYSKSRNSSFRLPRFFPSSRRSFRGRSKPEEIELNTNNGLA</sequence>
<feature type="compositionally biased region" description="Low complexity" evidence="1">
    <location>
        <begin position="183"/>
        <end position="198"/>
    </location>
</feature>
<evidence type="ECO:0000313" key="2">
    <source>
        <dbReference type="EMBL" id="KAL1493726.1"/>
    </source>
</evidence>